<dbReference type="OrthoDB" id="10063431at2759"/>
<feature type="region of interest" description="Disordered" evidence="1">
    <location>
        <begin position="1"/>
        <end position="28"/>
    </location>
</feature>
<dbReference type="Antibodypedia" id="52488">
    <property type="antibodies" value="51 antibodies from 13 providers"/>
</dbReference>
<dbReference type="ExpressionAtlas" id="H7C361">
    <property type="expression patterns" value="baseline and differential"/>
</dbReference>
<dbReference type="RefSeq" id="XP_047304511.1">
    <property type="nucleotide sequence ID" value="XM_047448555.1"/>
</dbReference>
<reference evidence="7" key="4">
    <citation type="journal article" date="2013" name="J. Proteome Res.">
        <title>Toward a comprehensive characterization of a human cancer cell phosphoproteome.</title>
        <authorList>
            <person name="Zhou H."/>
            <person name="Di Palma S."/>
            <person name="Preisinger C."/>
            <person name="Peng M."/>
            <person name="Polat A.N."/>
            <person name="Heck A.J."/>
            <person name="Mohammed S."/>
        </authorList>
    </citation>
    <scope>IDENTIFICATION BY MASS SPECTROMETRY [LARGE SCALE ANALYSIS]</scope>
</reference>
<dbReference type="ProteomicsDB" id="45220"/>
<evidence type="ECO:0000313" key="4">
    <source>
        <dbReference type="Proteomes" id="UP000005640"/>
    </source>
</evidence>
<dbReference type="RefSeq" id="NP_001243875.2">
    <property type="nucleotide sequence ID" value="NM_001256946.2"/>
</dbReference>
<reference evidence="3 4" key="1">
    <citation type="journal article" date="2001" name="Nature">
        <title>Initial sequencing and analysis of the human genome.</title>
        <authorList>
            <consortium name="International Human Genome Sequencing Consortium"/>
            <person name="Lander E.S."/>
            <person name="Linton L.M."/>
            <person name="Birren B."/>
            <person name="Nusbaum C."/>
            <person name="Zody M.C."/>
            <person name="Baldwin J."/>
            <person name="Devon K."/>
            <person name="Dewar K."/>
            <person name="Doyle M."/>
            <person name="FitzHugh W."/>
            <person name="Funke R."/>
            <person name="Gage D."/>
            <person name="Harris K."/>
            <person name="Heaford A."/>
            <person name="Howland J."/>
            <person name="Kann L."/>
            <person name="Lehoczky J."/>
            <person name="LeVine R."/>
            <person name="McEwan P."/>
            <person name="McKernan K."/>
            <person name="Meldrim J."/>
            <person name="Mesirov J.P."/>
            <person name="Miranda C."/>
            <person name="Morris W."/>
            <person name="Naylor J."/>
            <person name="Raymond C."/>
            <person name="Rosetti M."/>
            <person name="Santos R."/>
            <person name="Sheridan A."/>
            <person name="Sougnez C."/>
            <person name="Stange-Thomann N."/>
            <person name="Stojanovic N."/>
            <person name="Subramanian A."/>
            <person name="Wyman D."/>
            <person name="Rogers J."/>
            <person name="Sulston J."/>
            <person name="Ainscough R."/>
            <person name="Beck S."/>
            <person name="Bentley D."/>
            <person name="Burton J."/>
            <person name="Clee C."/>
            <person name="Carter N."/>
            <person name="Coulson A."/>
            <person name="Deadman R."/>
            <person name="Deloukas P."/>
            <person name="Dunham A."/>
            <person name="Dunham I."/>
            <person name="Durbin R."/>
            <person name="French L."/>
            <person name="Grafham D."/>
            <person name="Gregory S."/>
            <person name="Hubbard T."/>
            <person name="Humphray S."/>
            <person name="Hunt A."/>
            <person name="Jones M."/>
            <person name="Lloyd C."/>
            <person name="McMurray A."/>
            <person name="Matthews L."/>
            <person name="Mercer S."/>
            <person name="Milne S."/>
            <person name="Mullikin J.C."/>
            <person name="Mungall A."/>
            <person name="Plumb R."/>
            <person name="Ross M."/>
            <person name="Shownkeen R."/>
            <person name="Sims S."/>
            <person name="Waterston R.H."/>
            <person name="Wilson R.K."/>
            <person name="Hillier L.W."/>
            <person name="McPherson J.D."/>
            <person name="Marra M.A."/>
            <person name="Mardis E.R."/>
            <person name="Fulton L.A."/>
            <person name="Chinwalla A.T."/>
            <person name="Pepin K.H."/>
            <person name="Gish W.R."/>
            <person name="Chissoe S.L."/>
            <person name="Wendl M.C."/>
            <person name="Delehaunty K.D."/>
            <person name="Miner T.L."/>
            <person name="Delehaunty A."/>
            <person name="Kramer J.B."/>
            <person name="Cook L.L."/>
            <person name="Fulton R.S."/>
            <person name="Johnson D.L."/>
            <person name="Minx P.J."/>
            <person name="Clifton S.W."/>
            <person name="Hawkins T."/>
            <person name="Branscomb E."/>
            <person name="Predki P."/>
            <person name="Richardson P."/>
            <person name="Wenning S."/>
            <person name="Slezak T."/>
            <person name="Doggett N."/>
            <person name="Cheng J.F."/>
            <person name="Olsen A."/>
            <person name="Lucas S."/>
            <person name="Elkin C."/>
            <person name="Uberbacher E."/>
            <person name="Frazier M."/>
            <person name="Gibbs R.A."/>
            <person name="Muzny D.M."/>
            <person name="Scherer S.E."/>
            <person name="Bouck J.B."/>
            <person name="Sodergren E.J."/>
            <person name="Worley K.C."/>
            <person name="Rives C.M."/>
            <person name="Gorrell J.H."/>
            <person name="Metzker M.L."/>
            <person name="Naylor S.L."/>
            <person name="Kucherlapati R.S."/>
            <person name="Nelson D.L."/>
            <person name="Weinstock G.M."/>
            <person name="Sakaki Y."/>
            <person name="Fujiyama A."/>
            <person name="Hattori M."/>
            <person name="Yada T."/>
            <person name="Toyoda A."/>
            <person name="Itoh T."/>
            <person name="Kawagoe C."/>
            <person name="Watanabe H."/>
            <person name="Totoki Y."/>
            <person name="Taylor T."/>
            <person name="Weissenbach J."/>
            <person name="Heilig R."/>
            <person name="Saurin W."/>
            <person name="Artiguenave F."/>
            <person name="Brottier P."/>
            <person name="Bruls T."/>
            <person name="Pelletier E."/>
            <person name="Robert C."/>
            <person name="Wincker P."/>
            <person name="Smith D.R."/>
            <person name="Doucette-Stamm L."/>
            <person name="Rubenfield M."/>
            <person name="Weinstock K."/>
            <person name="Lee H.M."/>
            <person name="Dubois J."/>
            <person name="Rosenthal A."/>
            <person name="Platzer M."/>
            <person name="Nyakatura G."/>
            <person name="Taudien S."/>
            <person name="Rump A."/>
            <person name="Yang H."/>
            <person name="Yu J."/>
            <person name="Wang J."/>
            <person name="Huang G."/>
            <person name="Gu J."/>
            <person name="Hood L."/>
            <person name="Rowen L."/>
            <person name="Madan A."/>
            <person name="Qin S."/>
            <person name="Davis R.W."/>
            <person name="Federspiel N.A."/>
            <person name="Abola A.P."/>
            <person name="Proctor M.J."/>
            <person name="Myers R.M."/>
            <person name="Schmutz J."/>
            <person name="Dickson M."/>
            <person name="Grimwood J."/>
            <person name="Cox D.R."/>
            <person name="Olson M.V."/>
            <person name="Kaul R."/>
            <person name="Raymond C."/>
            <person name="Shimizu N."/>
            <person name="Kawasaki K."/>
            <person name="Minoshima S."/>
            <person name="Evans G.A."/>
            <person name="Athanasiou M."/>
            <person name="Schultz R."/>
            <person name="Roe B.A."/>
            <person name="Chen F."/>
            <person name="Pan H."/>
            <person name="Ramser J."/>
            <person name="Lehrach H."/>
            <person name="Reinhardt R."/>
            <person name="McCombie W.R."/>
            <person name="de la Bastide M."/>
            <person name="Dedhia N."/>
            <person name="Blocker H."/>
            <person name="Hornischer K."/>
            <person name="Nordsiek G."/>
            <person name="Agarwala R."/>
            <person name="Aravind L."/>
            <person name="Bailey J.A."/>
            <person name="Bateman A."/>
            <person name="Batzoglou S."/>
            <person name="Birney E."/>
            <person name="Bork P."/>
            <person name="Brown D.G."/>
            <person name="Burge C.B."/>
            <person name="Cerutti L."/>
            <person name="Chen H.C."/>
            <person name="Church D."/>
            <person name="Clamp M."/>
            <person name="Copley R.R."/>
            <person name="Doerks T."/>
            <person name="Eddy S.R."/>
            <person name="Eichler E.E."/>
            <person name="Furey T.S."/>
            <person name="Galagan J."/>
            <person name="Gilbert J.G."/>
            <person name="Harmon C."/>
            <person name="Hayashizaki Y."/>
            <person name="Haussler D."/>
            <person name="Hermjakob H."/>
            <person name="Hokamp K."/>
            <person name="Jang W."/>
            <person name="Johnson L.S."/>
            <person name="Jones T.A."/>
            <person name="Kasif S."/>
            <person name="Kaspryzk A."/>
            <person name="Kennedy S."/>
            <person name="Kent W.J."/>
            <person name="Kitts P."/>
            <person name="Koonin E.V."/>
            <person name="Korf I."/>
            <person name="Kulp D."/>
            <person name="Lancet D."/>
            <person name="Lowe T.M."/>
            <person name="McLysaght A."/>
            <person name="Mikkelsen T."/>
            <person name="Moran J.V."/>
            <person name="Mulder N."/>
            <person name="Pollara V.J."/>
            <person name="Ponting C.P."/>
            <person name="Schuler G."/>
            <person name="Schultz J."/>
            <person name="Slater G."/>
            <person name="Smit A.F."/>
            <person name="Stupka E."/>
            <person name="Szustakowski J."/>
            <person name="Thierry-Mieg D."/>
            <person name="Thierry-Mieg J."/>
            <person name="Wagner L."/>
            <person name="Wallis J."/>
            <person name="Wheeler R."/>
            <person name="Williams A."/>
            <person name="Wolf Y.I."/>
            <person name="Wolfe K.H."/>
            <person name="Yang S.P."/>
            <person name="Yeh R.F."/>
            <person name="Collins F."/>
            <person name="Guyer M.S."/>
            <person name="Peterson J."/>
            <person name="Felsenfeld A."/>
            <person name="Wetterstrand K.A."/>
            <person name="Patrinos A."/>
            <person name="Morgan M.J."/>
            <person name="de Jong P."/>
            <person name="Catanese J.J."/>
            <person name="Osoegawa K."/>
            <person name="Shizuya H."/>
            <person name="Choi S."/>
            <person name="Chen Y.J."/>
        </authorList>
    </citation>
    <scope>NUCLEOTIDE SEQUENCE [LARGE SCALE GENOMIC DNA]</scope>
</reference>
<dbReference type="PANTHER" id="PTHR37862:SF1">
    <property type="entry name" value="FANCONI ANEMIA CORE COMPLEX-ASSOCIATED PROTEIN 20"/>
    <property type="match status" value="1"/>
</dbReference>
<dbReference type="VEuPathDB" id="HostDB:ENSG00000162585"/>
<feature type="non-terminal residue" evidence="3">
    <location>
        <position position="1"/>
    </location>
</feature>
<dbReference type="ChiTaRS" id="FAAP20">
    <property type="organism name" value="human"/>
</dbReference>
<feature type="region of interest" description="Disordered" evidence="1">
    <location>
        <begin position="106"/>
        <end position="138"/>
    </location>
</feature>
<dbReference type="PROSITE" id="PS51906">
    <property type="entry name" value="ZF_UBZ2"/>
    <property type="match status" value="1"/>
</dbReference>
<feature type="compositionally biased region" description="Basic residues" evidence="1">
    <location>
        <begin position="1"/>
        <end position="17"/>
    </location>
</feature>
<reference evidence="3" key="5">
    <citation type="submission" date="2025-08" db="UniProtKB">
        <authorList>
            <consortium name="Ensembl"/>
        </authorList>
    </citation>
    <scope>IDENTIFICATION</scope>
</reference>
<keyword evidence="4" id="KW-1185">Reference proteome</keyword>
<dbReference type="InterPro" id="IPR052689">
    <property type="entry name" value="FA_core_complex_assoc"/>
</dbReference>
<dbReference type="MassIVE" id="H7C361"/>
<sequence>MEAARRPRLGLSRRRPRPAGGPSGGRPWFLLGGDERERLWAELLRTVSPELILDHEVPSLPAFPGQEPRCGPEPTEVFTVGPKTFSWTPFPPDLWGPGRSYRLLHGAGGHLESPARSLPQRPAPDPCRAPRVEQQPSVEGAAALRSCPMCQKEFAPRSKNSSGMRRHRSPKLAANNNNNKRKGRARWLTPVIPAL</sequence>
<keyword evidence="5 6" id="KW-1267">Proteomics identification</keyword>
<dbReference type="Proteomes" id="UP000005640">
    <property type="component" value="Chromosome 1"/>
</dbReference>
<dbReference type="Bgee" id="ENSG00000162585">
    <property type="expression patterns" value="Expressed in adenohypophysis and 171 other cell types or tissues"/>
</dbReference>
<evidence type="ECO:0007829" key="7">
    <source>
        <dbReference type="PubMed" id="23186163"/>
    </source>
</evidence>
<dbReference type="InterPro" id="IPR031491">
    <property type="entry name" value="FANCA_interact"/>
</dbReference>
<evidence type="ECO:0000256" key="1">
    <source>
        <dbReference type="SAM" id="MobiDB-lite"/>
    </source>
</evidence>
<proteinExistence type="evidence at protein level"/>
<evidence type="ECO:0000313" key="3">
    <source>
        <dbReference type="Ensembl" id="ENSP00000409721.1"/>
    </source>
</evidence>
<dbReference type="EMBL" id="AL590822">
    <property type="status" value="NOT_ANNOTATED_CDS"/>
    <property type="molecule type" value="Genomic_DNA"/>
</dbReference>
<accession>H7C361</accession>
<reference evidence="3 4" key="2">
    <citation type="journal article" date="2004" name="Nature">
        <title>Finishing the euchromatic sequence of the human genome.</title>
        <authorList>
            <consortium name="International Human Genome Sequencing Consortium"/>
        </authorList>
    </citation>
    <scope>NUCLEOTIDE SEQUENCE [LARGE SCALE GENOMIC DNA]</scope>
</reference>
<dbReference type="PANTHER" id="PTHR37862">
    <property type="entry name" value="FANCONI ANEMIA CORE COMPLEX-ASSOCIATED PROTEIN 20"/>
    <property type="match status" value="1"/>
</dbReference>
<gene>
    <name evidence="3" type="primary">FAAP20</name>
</gene>
<evidence type="ECO:0007829" key="6">
    <source>
        <dbReference type="ProteomicsDB" id="H7C361"/>
    </source>
</evidence>
<evidence type="ECO:0007829" key="5">
    <source>
        <dbReference type="PeptideAtlas" id="H7C361"/>
    </source>
</evidence>
<dbReference type="UCSC" id="uc057blj.1">
    <property type="organism name" value="human"/>
</dbReference>
<dbReference type="GeneTree" id="ENSGT00390000010531"/>
<reference evidence="3" key="6">
    <citation type="submission" date="2025-09" db="UniProtKB">
        <authorList>
            <consortium name="Ensembl"/>
        </authorList>
    </citation>
    <scope>IDENTIFICATION</scope>
</reference>
<feature type="domain" description="UBZ2-type" evidence="2">
    <location>
        <begin position="144"/>
        <end position="195"/>
    </location>
</feature>
<dbReference type="HGNC" id="HGNC:26428">
    <property type="gene designation" value="FAAP20"/>
</dbReference>
<dbReference type="GO" id="GO:0043130">
    <property type="term" value="F:ubiquitin binding"/>
    <property type="evidence" value="ECO:0007669"/>
    <property type="project" value="InterPro"/>
</dbReference>
<evidence type="ECO:0000259" key="2">
    <source>
        <dbReference type="PROSITE" id="PS51906"/>
    </source>
</evidence>
<protein>
    <submittedName>
        <fullName evidence="3">FA core complex associated protein 20</fullName>
    </submittedName>
</protein>
<dbReference type="OpenTargets" id="ENSG00000162585"/>
<dbReference type="Ensembl" id="ENST00000420515.1">
    <property type="protein sequence ID" value="ENSP00000409721.1"/>
    <property type="gene ID" value="ENSG00000162585.18"/>
</dbReference>
<reference evidence="3 4" key="3">
    <citation type="journal article" date="2006" name="Nature">
        <title>The DNA sequence and biological annotation of human chromosome 1.</title>
        <authorList>
            <person name="Gregory S.G."/>
            <person name="Barlow K.F."/>
            <person name="McLay K.E."/>
            <person name="Kaul R."/>
            <person name="Swarbreck D."/>
            <person name="Dunham A."/>
            <person name="Scott C.E."/>
            <person name="Howe K.L."/>
            <person name="Woodfine K."/>
            <person name="Spencer C.C."/>
            <person name="Jones M.C."/>
            <person name="Gillson C."/>
            <person name="Searle S."/>
            <person name="Zhou Y."/>
            <person name="Kokocinski F."/>
            <person name="McDonald L."/>
            <person name="Evans R."/>
            <person name="Phillips K."/>
            <person name="Atkinson A."/>
            <person name="Cooper R."/>
            <person name="Jones C."/>
            <person name="Hall R.E."/>
            <person name="Andrews T.D."/>
            <person name="Lloyd C."/>
            <person name="Ainscough R."/>
            <person name="Almeida J.P."/>
            <person name="Ambrose K.D."/>
            <person name="Anderson F."/>
            <person name="Andrew R.W."/>
            <person name="Ashwell R.I."/>
            <person name="Aubin K."/>
            <person name="Babbage A.K."/>
            <person name="Bagguley C.L."/>
            <person name="Bailey J."/>
            <person name="Beasley H."/>
            <person name="Bethel G."/>
            <person name="Bird C.P."/>
            <person name="Bray-Allen S."/>
            <person name="Brown J.Y."/>
            <person name="Brown A.J."/>
            <person name="Buckley D."/>
            <person name="Burton J."/>
            <person name="Bye J."/>
            <person name="Carder C."/>
            <person name="Chapman J.C."/>
            <person name="Clark S.Y."/>
            <person name="Clarke G."/>
            <person name="Clee C."/>
            <person name="Cobley V."/>
            <person name="Collier R.E."/>
            <person name="Corby N."/>
            <person name="Coville G.J."/>
            <person name="Davies J."/>
            <person name="Deadman R."/>
            <person name="Dunn M."/>
            <person name="Earthrowl M."/>
            <person name="Ellington A.G."/>
            <person name="Errington H."/>
            <person name="Frankish A."/>
            <person name="Frankland J."/>
            <person name="French L."/>
            <person name="Garner P."/>
            <person name="Garnett J."/>
            <person name="Gay L."/>
            <person name="Ghori M.R."/>
            <person name="Gibson R."/>
            <person name="Gilby L.M."/>
            <person name="Gillett W."/>
            <person name="Glithero R.J."/>
            <person name="Grafham D.V."/>
            <person name="Griffiths C."/>
            <person name="Griffiths-Jones S."/>
            <person name="Grocock R."/>
            <person name="Hammond S."/>
            <person name="Harrison E.S."/>
            <person name="Hart E."/>
            <person name="Haugen E."/>
            <person name="Heath P.D."/>
            <person name="Holmes S."/>
            <person name="Holt K."/>
            <person name="Howden P.J."/>
            <person name="Hunt A.R."/>
            <person name="Hunt S.E."/>
            <person name="Hunter G."/>
            <person name="Isherwood J."/>
            <person name="James R."/>
            <person name="Johnson C."/>
            <person name="Johnson D."/>
            <person name="Joy A."/>
            <person name="Kay M."/>
            <person name="Kershaw J.K."/>
            <person name="Kibukawa M."/>
            <person name="Kimberley A.M."/>
            <person name="King A."/>
            <person name="Knights A.J."/>
            <person name="Lad H."/>
            <person name="Laird G."/>
            <person name="Lawlor S."/>
            <person name="Leongamornlert D.A."/>
            <person name="Lloyd D.M."/>
            <person name="Loveland J."/>
            <person name="Lovell J."/>
            <person name="Lush M.J."/>
            <person name="Lyne R."/>
            <person name="Martin S."/>
            <person name="Mashreghi-Mohammadi M."/>
            <person name="Matthews L."/>
            <person name="Matthews N.S."/>
            <person name="McLaren S."/>
            <person name="Milne S."/>
            <person name="Mistry S."/>
            <person name="Moore M.J."/>
            <person name="Nickerson T."/>
            <person name="O'Dell C.N."/>
            <person name="Oliver K."/>
            <person name="Palmeiri A."/>
            <person name="Palmer S.A."/>
            <person name="Parker A."/>
            <person name="Patel D."/>
            <person name="Pearce A.V."/>
            <person name="Peck A.I."/>
            <person name="Pelan S."/>
            <person name="Phelps K."/>
            <person name="Phillimore B.J."/>
            <person name="Plumb R."/>
            <person name="Rajan J."/>
            <person name="Raymond C."/>
            <person name="Rouse G."/>
            <person name="Saenphimmachak C."/>
            <person name="Sehra H.K."/>
            <person name="Sheridan E."/>
            <person name="Shownkeen R."/>
            <person name="Sims S."/>
            <person name="Skuce C.D."/>
            <person name="Smith M."/>
            <person name="Steward C."/>
            <person name="Subramanian S."/>
            <person name="Sycamore N."/>
            <person name="Tracey A."/>
            <person name="Tromans A."/>
            <person name="Van Helmond Z."/>
            <person name="Wall M."/>
            <person name="Wallis J.M."/>
            <person name="White S."/>
            <person name="Whitehead S.L."/>
            <person name="Wilkinson J.E."/>
            <person name="Willey D.L."/>
            <person name="Williams H."/>
            <person name="Wilming L."/>
            <person name="Wray P.W."/>
            <person name="Wu Z."/>
            <person name="Coulson A."/>
            <person name="Vaudin M."/>
            <person name="Sulston J.E."/>
            <person name="Durbin R."/>
            <person name="Hubbard T."/>
            <person name="Wooster R."/>
            <person name="Dunham I."/>
            <person name="Carter N.P."/>
            <person name="McVean G."/>
            <person name="Ross M.T."/>
            <person name="Harrow J."/>
            <person name="Olson M.V."/>
            <person name="Beck S."/>
            <person name="Rogers J."/>
            <person name="Bentley D.R."/>
            <person name="Banerjee R."/>
            <person name="Bryant S.P."/>
            <person name="Burford D.C."/>
            <person name="Burrill W.D."/>
            <person name="Clegg S.M."/>
            <person name="Dhami P."/>
            <person name="Dovey O."/>
            <person name="Faulkner L.M."/>
            <person name="Gribble S.M."/>
            <person name="Langford C.F."/>
            <person name="Pandian R.D."/>
            <person name="Porter K.M."/>
            <person name="Prigmore E."/>
        </authorList>
    </citation>
    <scope>NUCLEOTIDE SEQUENCE [LARGE SCALE GENOMIC DNA]</scope>
</reference>
<feature type="region of interest" description="Disordered" evidence="1">
    <location>
        <begin position="154"/>
        <end position="195"/>
    </location>
</feature>
<dbReference type="Ensembl" id="ENST00000420515.1">
    <property type="protein sequence ID" value="ENSP00000409721.1"/>
    <property type="gene ID" value="ENSG00000162585.17"/>
</dbReference>
<dbReference type="Pfam" id="PF15751">
    <property type="entry name" value="FANCA_interact"/>
    <property type="match status" value="1"/>
</dbReference>
<dbReference type="InterPro" id="IPR031490">
    <property type="entry name" value="UBZ2_FAAP20"/>
</dbReference>
<organism evidence="3 4">
    <name type="scientific">Homo sapiens</name>
    <name type="common">Human</name>
    <dbReference type="NCBI Taxonomy" id="9606"/>
    <lineage>
        <taxon>Eukaryota</taxon>
        <taxon>Metazoa</taxon>
        <taxon>Chordata</taxon>
        <taxon>Craniata</taxon>
        <taxon>Vertebrata</taxon>
        <taxon>Euteleostomi</taxon>
        <taxon>Mammalia</taxon>
        <taxon>Eutheria</taxon>
        <taxon>Euarchontoglires</taxon>
        <taxon>Primates</taxon>
        <taxon>Haplorrhini</taxon>
        <taxon>Catarrhini</taxon>
        <taxon>Hominidae</taxon>
        <taxon>Homo</taxon>
    </lineage>
</organism>
<dbReference type="GeneID" id="199990"/>
<name>H7C361_HUMAN</name>